<evidence type="ECO:0000313" key="2">
    <source>
        <dbReference type="EMBL" id="KAK3258653.1"/>
    </source>
</evidence>
<accession>A0AAE0FFB0</accession>
<proteinExistence type="predicted"/>
<dbReference type="Proteomes" id="UP001190700">
    <property type="component" value="Unassembled WGS sequence"/>
</dbReference>
<organism evidence="2 3">
    <name type="scientific">Cymbomonas tetramitiformis</name>
    <dbReference type="NCBI Taxonomy" id="36881"/>
    <lineage>
        <taxon>Eukaryota</taxon>
        <taxon>Viridiplantae</taxon>
        <taxon>Chlorophyta</taxon>
        <taxon>Pyramimonadophyceae</taxon>
        <taxon>Pyramimonadales</taxon>
        <taxon>Pyramimonadaceae</taxon>
        <taxon>Cymbomonas</taxon>
    </lineage>
</organism>
<reference evidence="2 3" key="1">
    <citation type="journal article" date="2015" name="Genome Biol. Evol.">
        <title>Comparative Genomics of a Bacterivorous Green Alga Reveals Evolutionary Causalities and Consequences of Phago-Mixotrophic Mode of Nutrition.</title>
        <authorList>
            <person name="Burns J.A."/>
            <person name="Paasch A."/>
            <person name="Narechania A."/>
            <person name="Kim E."/>
        </authorList>
    </citation>
    <scope>NUCLEOTIDE SEQUENCE [LARGE SCALE GENOMIC DNA]</scope>
    <source>
        <strain evidence="2 3">PLY_AMNH</strain>
    </source>
</reference>
<evidence type="ECO:0000313" key="3">
    <source>
        <dbReference type="Proteomes" id="UP001190700"/>
    </source>
</evidence>
<sequence length="341" mass="35346">MPSAAFGQLLRERHPSNTSGLPPSELTRVFTRPFLRSSLVTSRANPRLLAVARRLDQGLPLRILVMRGGTAPRTCPPAAAPTSTTCAAQACGDAAGGALRSSSALNSTGPPPETAPCDYASRIVAWLQAAHPPNATSPVPSPKGLDAARRSEGNCGPAPSARHVVEVYELAGATIAHCAANVRRWLHPGADAEGAAEGEGASPPAETERNISSVAAAPAAWPHLVLLDYSENDALALVDGNQSAQGNRVNLARPRVARRGAGYLSALESTLRVLLTAQGAGAPAVIALQGLRLGVSSSLMMVPLRYYKVDVVSWHGALQVSPPPCPQPGALPRPLASRLDS</sequence>
<evidence type="ECO:0000256" key="1">
    <source>
        <dbReference type="SAM" id="MobiDB-lite"/>
    </source>
</evidence>
<gene>
    <name evidence="2" type="ORF">CYMTET_32310</name>
</gene>
<keyword evidence="3" id="KW-1185">Reference proteome</keyword>
<name>A0AAE0FFB0_9CHLO</name>
<dbReference type="EMBL" id="LGRX02019372">
    <property type="protein sequence ID" value="KAK3258653.1"/>
    <property type="molecule type" value="Genomic_DNA"/>
</dbReference>
<dbReference type="AlphaFoldDB" id="A0AAE0FFB0"/>
<protein>
    <submittedName>
        <fullName evidence="2">Uncharacterized protein</fullName>
    </submittedName>
</protein>
<comment type="caution">
    <text evidence="2">The sequence shown here is derived from an EMBL/GenBank/DDBJ whole genome shotgun (WGS) entry which is preliminary data.</text>
</comment>
<feature type="region of interest" description="Disordered" evidence="1">
    <location>
        <begin position="133"/>
        <end position="159"/>
    </location>
</feature>